<sequence length="68" mass="7414">DQGKLGEAEKMCQRALEGYEKALGADNITTYIPALNTTWGLGSVFKRQGDSAKARIMYSKALVGYEKA</sequence>
<feature type="non-terminal residue" evidence="1">
    <location>
        <position position="1"/>
    </location>
</feature>
<reference evidence="1 2" key="1">
    <citation type="journal article" date="2016" name="Nat. Commun.">
        <title>Ectomycorrhizal ecology is imprinted in the genome of the dominant symbiotic fungus Cenococcum geophilum.</title>
        <authorList>
            <consortium name="DOE Joint Genome Institute"/>
            <person name="Peter M."/>
            <person name="Kohler A."/>
            <person name="Ohm R.A."/>
            <person name="Kuo A."/>
            <person name="Krutzmann J."/>
            <person name="Morin E."/>
            <person name="Arend M."/>
            <person name="Barry K.W."/>
            <person name="Binder M."/>
            <person name="Choi C."/>
            <person name="Clum A."/>
            <person name="Copeland A."/>
            <person name="Grisel N."/>
            <person name="Haridas S."/>
            <person name="Kipfer T."/>
            <person name="LaButti K."/>
            <person name="Lindquist E."/>
            <person name="Lipzen A."/>
            <person name="Maire R."/>
            <person name="Meier B."/>
            <person name="Mihaltcheva S."/>
            <person name="Molinier V."/>
            <person name="Murat C."/>
            <person name="Poggeler S."/>
            <person name="Quandt C.A."/>
            <person name="Sperisen C."/>
            <person name="Tritt A."/>
            <person name="Tisserant E."/>
            <person name="Crous P.W."/>
            <person name="Henrissat B."/>
            <person name="Nehls U."/>
            <person name="Egli S."/>
            <person name="Spatafora J.W."/>
            <person name="Grigoriev I.V."/>
            <person name="Martin F.M."/>
        </authorList>
    </citation>
    <scope>NUCLEOTIDE SEQUENCE [LARGE SCALE GENOMIC DNA]</scope>
    <source>
        <strain evidence="1 2">CBS 459.81</strain>
    </source>
</reference>
<dbReference type="AlphaFoldDB" id="A0A8E2J826"/>
<protein>
    <recommendedName>
        <fullName evidence="3">Tetratricopeptide repeat protein</fullName>
    </recommendedName>
</protein>
<evidence type="ECO:0000313" key="2">
    <source>
        <dbReference type="Proteomes" id="UP000250266"/>
    </source>
</evidence>
<dbReference type="InterPro" id="IPR011990">
    <property type="entry name" value="TPR-like_helical_dom_sf"/>
</dbReference>
<accession>A0A8E2J826</accession>
<organism evidence="1 2">
    <name type="scientific">Lepidopterella palustris CBS 459.81</name>
    <dbReference type="NCBI Taxonomy" id="1314670"/>
    <lineage>
        <taxon>Eukaryota</taxon>
        <taxon>Fungi</taxon>
        <taxon>Dikarya</taxon>
        <taxon>Ascomycota</taxon>
        <taxon>Pezizomycotina</taxon>
        <taxon>Dothideomycetes</taxon>
        <taxon>Pleosporomycetidae</taxon>
        <taxon>Mytilinidiales</taxon>
        <taxon>Argynnaceae</taxon>
        <taxon>Lepidopterella</taxon>
    </lineage>
</organism>
<evidence type="ECO:0008006" key="3">
    <source>
        <dbReference type="Google" id="ProtNLM"/>
    </source>
</evidence>
<keyword evidence="2" id="KW-1185">Reference proteome</keyword>
<feature type="non-terminal residue" evidence="1">
    <location>
        <position position="68"/>
    </location>
</feature>
<proteinExistence type="predicted"/>
<dbReference type="EMBL" id="KV746104">
    <property type="protein sequence ID" value="OCK72974.1"/>
    <property type="molecule type" value="Genomic_DNA"/>
</dbReference>
<name>A0A8E2J826_9PEZI</name>
<dbReference type="Pfam" id="PF13424">
    <property type="entry name" value="TPR_12"/>
    <property type="match status" value="1"/>
</dbReference>
<dbReference type="Proteomes" id="UP000250266">
    <property type="component" value="Unassembled WGS sequence"/>
</dbReference>
<gene>
    <name evidence="1" type="ORF">K432DRAFT_270733</name>
</gene>
<dbReference type="SUPFAM" id="SSF48452">
    <property type="entry name" value="TPR-like"/>
    <property type="match status" value="1"/>
</dbReference>
<dbReference type="Gene3D" id="1.25.40.10">
    <property type="entry name" value="Tetratricopeptide repeat domain"/>
    <property type="match status" value="1"/>
</dbReference>
<dbReference type="OrthoDB" id="626167at2759"/>
<evidence type="ECO:0000313" key="1">
    <source>
        <dbReference type="EMBL" id="OCK72974.1"/>
    </source>
</evidence>